<dbReference type="RefSeq" id="WP_111917890.1">
    <property type="nucleotide sequence ID" value="NZ_CAUWHR010000039.1"/>
</dbReference>
<comment type="function">
    <text evidence="1">Transcriptional repressor of xylose-utilizing enzymes.</text>
</comment>
<gene>
    <name evidence="4" type="ORF">DQQ01_01580</name>
</gene>
<evidence type="ECO:0000256" key="2">
    <source>
        <dbReference type="ARBA" id="ARBA00006479"/>
    </source>
</evidence>
<dbReference type="KEGG" id="blau:DQQ01_01580"/>
<proteinExistence type="inferred from homology"/>
<dbReference type="AlphaFoldDB" id="A0A2Z4U7M8"/>
<comment type="similarity">
    <text evidence="2">Belongs to the ROK (NagC/XylR) family.</text>
</comment>
<accession>A0A2Z4U7M8</accession>
<dbReference type="SUPFAM" id="SSF53067">
    <property type="entry name" value="Actin-like ATPase domain"/>
    <property type="match status" value="1"/>
</dbReference>
<keyword evidence="3" id="KW-0119">Carbohydrate metabolism</keyword>
<dbReference type="EMBL" id="CP030280">
    <property type="protein sequence ID" value="AWY97055.1"/>
    <property type="molecule type" value="Genomic_DNA"/>
</dbReference>
<organism evidence="4 5">
    <name type="scientific">Blautia argi</name>
    <dbReference type="NCBI Taxonomy" id="1912897"/>
    <lineage>
        <taxon>Bacteria</taxon>
        <taxon>Bacillati</taxon>
        <taxon>Bacillota</taxon>
        <taxon>Clostridia</taxon>
        <taxon>Lachnospirales</taxon>
        <taxon>Lachnospiraceae</taxon>
        <taxon>Blautia</taxon>
    </lineage>
</organism>
<sequence>MTTQENRSTILEYIFRHAPVARSTIAKKTQITPATVTSITGNFIQEGIIREIGSDETQGDSSPGRKKILLDIVPDRVYAMGVEFTMRHVRFLICSLRGISVFQTSALLETEVKENITEFLIHKITEILDRLPEISKSLIGIGIAVPGHIDPQQDKVTINSSTYPGFSGKELKNRLPFPIICENNVRCMAFGRYLFDKTSPETFAFFHIGLGMFCAMMKDSHLFQGTNYYAGEIGHTIVNPEGKKCECGKRGCLQTYCSETWLLKYCRLLYESNANTVLTSLKPSSEDLTIEDISKAFSLGDPQIGNYISTALKYLGITISNLAIIMNPDRIYLHCSLFSNKEISEELMDYIKQQLLFVDDPTDQTVQIVPYNPFEGPKGAAAYAIKNFYIDTI</sequence>
<evidence type="ECO:0000256" key="3">
    <source>
        <dbReference type="ARBA" id="ARBA00022629"/>
    </source>
</evidence>
<dbReference type="InterPro" id="IPR043129">
    <property type="entry name" value="ATPase_NBD"/>
</dbReference>
<dbReference type="Gene3D" id="3.30.420.40">
    <property type="match status" value="2"/>
</dbReference>
<dbReference type="OrthoDB" id="9796533at2"/>
<dbReference type="InterPro" id="IPR036390">
    <property type="entry name" value="WH_DNA-bd_sf"/>
</dbReference>
<dbReference type="PANTHER" id="PTHR18964">
    <property type="entry name" value="ROK (REPRESSOR, ORF, KINASE) FAMILY"/>
    <property type="match status" value="1"/>
</dbReference>
<protein>
    <submittedName>
        <fullName evidence="4">ROK family protein</fullName>
    </submittedName>
</protein>
<dbReference type="InterPro" id="IPR000600">
    <property type="entry name" value="ROK"/>
</dbReference>
<dbReference type="Pfam" id="PF00480">
    <property type="entry name" value="ROK"/>
    <property type="match status" value="1"/>
</dbReference>
<evidence type="ECO:0000256" key="1">
    <source>
        <dbReference type="ARBA" id="ARBA00002486"/>
    </source>
</evidence>
<dbReference type="Proteomes" id="UP000250003">
    <property type="component" value="Chromosome"/>
</dbReference>
<dbReference type="InterPro" id="IPR036388">
    <property type="entry name" value="WH-like_DNA-bd_sf"/>
</dbReference>
<evidence type="ECO:0000313" key="5">
    <source>
        <dbReference type="Proteomes" id="UP000250003"/>
    </source>
</evidence>
<dbReference type="Gene3D" id="1.10.10.10">
    <property type="entry name" value="Winged helix-like DNA-binding domain superfamily/Winged helix DNA-binding domain"/>
    <property type="match status" value="1"/>
</dbReference>
<evidence type="ECO:0000313" key="4">
    <source>
        <dbReference type="EMBL" id="AWY97055.1"/>
    </source>
</evidence>
<dbReference type="PANTHER" id="PTHR18964:SF149">
    <property type="entry name" value="BIFUNCTIONAL UDP-N-ACETYLGLUCOSAMINE 2-EPIMERASE_N-ACETYLMANNOSAMINE KINASE"/>
    <property type="match status" value="1"/>
</dbReference>
<name>A0A2Z4U7M8_9FIRM</name>
<dbReference type="SUPFAM" id="SSF46785">
    <property type="entry name" value="Winged helix' DNA-binding domain"/>
    <property type="match status" value="1"/>
</dbReference>
<keyword evidence="5" id="KW-1185">Reference proteome</keyword>
<dbReference type="GO" id="GO:0042732">
    <property type="term" value="P:D-xylose metabolic process"/>
    <property type="evidence" value="ECO:0007669"/>
    <property type="project" value="UniProtKB-KW"/>
</dbReference>
<keyword evidence="3" id="KW-0859">Xylose metabolism</keyword>
<reference evidence="5" key="1">
    <citation type="submission" date="2018-06" db="EMBL/GenBank/DDBJ databases">
        <title>Description of Blautia argi sp. nov., a new anaerobic isolated from dog feces.</title>
        <authorList>
            <person name="Chang Y.-H."/>
            <person name="Paek J."/>
            <person name="Shin Y."/>
        </authorList>
    </citation>
    <scope>NUCLEOTIDE SEQUENCE [LARGE SCALE GENOMIC DNA]</scope>
    <source>
        <strain evidence="5">KCTC 15426</strain>
    </source>
</reference>